<accession>A0AAD1Y9V3</accession>
<evidence type="ECO:0000313" key="2">
    <source>
        <dbReference type="EMBL" id="CAI2385712.1"/>
    </source>
</evidence>
<evidence type="ECO:0000256" key="1">
    <source>
        <dbReference type="SAM" id="MobiDB-lite"/>
    </source>
</evidence>
<evidence type="ECO:0000313" key="3">
    <source>
        <dbReference type="Proteomes" id="UP001295684"/>
    </source>
</evidence>
<dbReference type="Proteomes" id="UP001295684">
    <property type="component" value="Unassembled WGS sequence"/>
</dbReference>
<dbReference type="AlphaFoldDB" id="A0AAD1Y9V3"/>
<reference evidence="2" key="1">
    <citation type="submission" date="2023-07" db="EMBL/GenBank/DDBJ databases">
        <authorList>
            <consortium name="AG Swart"/>
            <person name="Singh M."/>
            <person name="Singh A."/>
            <person name="Seah K."/>
            <person name="Emmerich C."/>
        </authorList>
    </citation>
    <scope>NUCLEOTIDE SEQUENCE</scope>
    <source>
        <strain evidence="2">DP1</strain>
    </source>
</reference>
<proteinExistence type="predicted"/>
<gene>
    <name evidence="2" type="ORF">ECRASSUSDP1_LOCUS27294</name>
</gene>
<feature type="region of interest" description="Disordered" evidence="1">
    <location>
        <begin position="32"/>
        <end position="76"/>
    </location>
</feature>
<dbReference type="EMBL" id="CAMPGE010028158">
    <property type="protein sequence ID" value="CAI2385712.1"/>
    <property type="molecule type" value="Genomic_DNA"/>
</dbReference>
<protein>
    <submittedName>
        <fullName evidence="2">Uncharacterized protein</fullName>
    </submittedName>
</protein>
<organism evidence="2 3">
    <name type="scientific">Euplotes crassus</name>
    <dbReference type="NCBI Taxonomy" id="5936"/>
    <lineage>
        <taxon>Eukaryota</taxon>
        <taxon>Sar</taxon>
        <taxon>Alveolata</taxon>
        <taxon>Ciliophora</taxon>
        <taxon>Intramacronucleata</taxon>
        <taxon>Spirotrichea</taxon>
        <taxon>Hypotrichia</taxon>
        <taxon>Euplotida</taxon>
        <taxon>Euplotidae</taxon>
        <taxon>Moneuplotes</taxon>
    </lineage>
</organism>
<name>A0AAD1Y9V3_EUPCR</name>
<keyword evidence="3" id="KW-1185">Reference proteome</keyword>
<sequence length="76" mass="7588">MDSPNNDETPEIKHIGADELNLAEACPKLQYIRTGPGLPPGIGGGAAPATEESGSGAPETGAVAETAAKTEEDPSS</sequence>
<comment type="caution">
    <text evidence="2">The sequence shown here is derived from an EMBL/GenBank/DDBJ whole genome shotgun (WGS) entry which is preliminary data.</text>
</comment>